<sequence length="569" mass="61739">MRAFVAIASVSARLCRRIRPTTIPPTNPSVPTQRKHPGVYHDNGGGGVGALPRPSDSAALAPLGGPPNPVQQYVDQRQQQVTEALVDLLAGSLLDPGLVDTREFRRLLSLLDSGYEPPSASQLVYGLLPGRRWGLQQRAMLLLETAQSVSLTQDVWLGHTSCVSVCAHFILNWRLRTVFLAGRYFVDADPSESLHQLLTEACPSMAWRTRWPTRRCTGRLGWPPPLDSKGPFCLEGLGCFAEALQLCVAEGLQDDLCLEGAVNKVSGLVDLARALPQGTLDGVRQAVEYGCSTWHGQLRVVRATANASLDTLQLAAPALGFVPEDVETLRELAELMEPFEEAFNLSRGEGRITASYVVPCIRGLRAHLEAARPFRLASAAGRLAAALGNRLAKFEASETFALCSMLDPRFKLRWCSEEAETRRLTALLGAKIRQAEGGGANNGAGGGEDPPREEQRKSKLFRYMSGPETSQGEGPGTAAAHPQCWEVSSYLATPCLPEGGCPLEFWRQHQGQYPKLAAMAGRMLGVPATAAHVLRMCRVGGRVANPADFRLNGVTFENLMFIKCNQGLR</sequence>
<dbReference type="VEuPathDB" id="VectorBase:ISCI006359"/>
<dbReference type="GO" id="GO:0006357">
    <property type="term" value="P:regulation of transcription by RNA polymerase II"/>
    <property type="evidence" value="ECO:0000318"/>
    <property type="project" value="GO_Central"/>
</dbReference>
<dbReference type="HOGENOM" id="CLU_405412_0_0_1"/>
<dbReference type="EnsemblMetazoa" id="ISCW006359-RA">
    <property type="protein sequence ID" value="ISCW006359-PA"/>
    <property type="gene ID" value="ISCW006359"/>
</dbReference>
<feature type="domain" description="HAT C-terminal dimerisation" evidence="2">
    <location>
        <begin position="486"/>
        <end position="563"/>
    </location>
</feature>
<evidence type="ECO:0000313" key="5">
    <source>
        <dbReference type="Proteomes" id="UP000001555"/>
    </source>
</evidence>
<dbReference type="Proteomes" id="UP000001555">
    <property type="component" value="Unassembled WGS sequence"/>
</dbReference>
<dbReference type="InterPro" id="IPR052717">
    <property type="entry name" value="Vacuolar_transposase_reg"/>
</dbReference>
<proteinExistence type="predicted"/>
<feature type="region of interest" description="Disordered" evidence="1">
    <location>
        <begin position="437"/>
        <end position="456"/>
    </location>
</feature>
<feature type="region of interest" description="Disordered" evidence="1">
    <location>
        <begin position="42"/>
        <end position="64"/>
    </location>
</feature>
<accession>B7PPC3</accession>
<dbReference type="GO" id="GO:0005634">
    <property type="term" value="C:nucleus"/>
    <property type="evidence" value="ECO:0000318"/>
    <property type="project" value="GO_Central"/>
</dbReference>
<dbReference type="GO" id="GO:0046983">
    <property type="term" value="F:protein dimerization activity"/>
    <property type="evidence" value="ECO:0007669"/>
    <property type="project" value="InterPro"/>
</dbReference>
<dbReference type="EMBL" id="DS756927">
    <property type="protein sequence ID" value="EEC08446.1"/>
    <property type="molecule type" value="Genomic_DNA"/>
</dbReference>
<dbReference type="EMBL" id="ABJB010386972">
    <property type="status" value="NOT_ANNOTATED_CDS"/>
    <property type="molecule type" value="Genomic_DNA"/>
</dbReference>
<feature type="compositionally biased region" description="Gly residues" evidence="1">
    <location>
        <begin position="437"/>
        <end position="448"/>
    </location>
</feature>
<dbReference type="InterPro" id="IPR008906">
    <property type="entry name" value="HATC_C_dom"/>
</dbReference>
<dbReference type="VEuPathDB" id="VectorBase:ISCP_001125"/>
<dbReference type="Pfam" id="PF05699">
    <property type="entry name" value="Dimer_Tnp_hAT"/>
    <property type="match status" value="1"/>
</dbReference>
<dbReference type="InterPro" id="IPR012337">
    <property type="entry name" value="RNaseH-like_sf"/>
</dbReference>
<dbReference type="PANTHER" id="PTHR46169:SF29">
    <property type="entry name" value="DNA REPLICATION-RELATED ELEMENT FACTOR, ISOFORM A"/>
    <property type="match status" value="1"/>
</dbReference>
<dbReference type="EMBL" id="ABJB010765156">
    <property type="status" value="NOT_ANNOTATED_CDS"/>
    <property type="molecule type" value="Genomic_DNA"/>
</dbReference>
<reference evidence="3 5" key="1">
    <citation type="submission" date="2008-03" db="EMBL/GenBank/DDBJ databases">
        <title>Annotation of Ixodes scapularis.</title>
        <authorList>
            <consortium name="Ixodes scapularis Genome Project Consortium"/>
            <person name="Caler E."/>
            <person name="Hannick L.I."/>
            <person name="Bidwell S."/>
            <person name="Joardar V."/>
            <person name="Thiagarajan M."/>
            <person name="Amedeo P."/>
            <person name="Galinsky K.J."/>
            <person name="Schobel S."/>
            <person name="Inman J."/>
            <person name="Hostetler J."/>
            <person name="Miller J."/>
            <person name="Hammond M."/>
            <person name="Megy K."/>
            <person name="Lawson D."/>
            <person name="Kodira C."/>
            <person name="Sutton G."/>
            <person name="Meyer J."/>
            <person name="Hill C.A."/>
            <person name="Birren B."/>
            <person name="Nene V."/>
            <person name="Collins F."/>
            <person name="Alarcon-Chaidez F."/>
            <person name="Wikel S."/>
            <person name="Strausberg R."/>
        </authorList>
    </citation>
    <scope>NUCLEOTIDE SEQUENCE [LARGE SCALE GENOMIC DNA]</scope>
    <source>
        <strain evidence="5">Wikel</strain>
        <strain evidence="3">Wikel colony</strain>
    </source>
</reference>
<dbReference type="PaxDb" id="6945-B7PPC3"/>
<dbReference type="InParanoid" id="B7PPC3"/>
<organism>
    <name type="scientific">Ixodes scapularis</name>
    <name type="common">Black-legged tick</name>
    <name type="synonym">Deer tick</name>
    <dbReference type="NCBI Taxonomy" id="6945"/>
    <lineage>
        <taxon>Eukaryota</taxon>
        <taxon>Metazoa</taxon>
        <taxon>Ecdysozoa</taxon>
        <taxon>Arthropoda</taxon>
        <taxon>Chelicerata</taxon>
        <taxon>Arachnida</taxon>
        <taxon>Acari</taxon>
        <taxon>Parasitiformes</taxon>
        <taxon>Ixodida</taxon>
        <taxon>Ixodoidea</taxon>
        <taxon>Ixodidae</taxon>
        <taxon>Ixodinae</taxon>
        <taxon>Ixodes</taxon>
    </lineage>
</organism>
<keyword evidence="5" id="KW-1185">Reference proteome</keyword>
<dbReference type="OrthoDB" id="1607513at2759"/>
<gene>
    <name evidence="3" type="ORF">IscW_ISCW006359</name>
</gene>
<dbReference type="VEuPathDB" id="VectorBase:ISCW006359"/>
<protein>
    <recommendedName>
        <fullName evidence="2">HAT C-terminal dimerisation domain-containing protein</fullName>
    </recommendedName>
</protein>
<evidence type="ECO:0000313" key="3">
    <source>
        <dbReference type="EMBL" id="EEC08446.1"/>
    </source>
</evidence>
<name>B7PPC3_IXOSC</name>
<dbReference type="AlphaFoldDB" id="B7PPC3"/>
<reference evidence="4" key="2">
    <citation type="submission" date="2020-05" db="UniProtKB">
        <authorList>
            <consortium name="EnsemblMetazoa"/>
        </authorList>
    </citation>
    <scope>IDENTIFICATION</scope>
    <source>
        <strain evidence="4">wikel</strain>
    </source>
</reference>
<dbReference type="SUPFAM" id="SSF53098">
    <property type="entry name" value="Ribonuclease H-like"/>
    <property type="match status" value="1"/>
</dbReference>
<evidence type="ECO:0000313" key="4">
    <source>
        <dbReference type="EnsemblMetazoa" id="ISCW006359-PA"/>
    </source>
</evidence>
<evidence type="ECO:0000256" key="1">
    <source>
        <dbReference type="SAM" id="MobiDB-lite"/>
    </source>
</evidence>
<dbReference type="PANTHER" id="PTHR46169">
    <property type="entry name" value="DNA REPLICATION-RELATED ELEMENT FACTOR, ISOFORM A"/>
    <property type="match status" value="1"/>
</dbReference>
<evidence type="ECO:0000259" key="2">
    <source>
        <dbReference type="Pfam" id="PF05699"/>
    </source>
</evidence>